<dbReference type="PANTHER" id="PTHR33169">
    <property type="entry name" value="PADR-FAMILY TRANSCRIPTIONAL REGULATOR"/>
    <property type="match status" value="1"/>
</dbReference>
<dbReference type="InterPro" id="IPR052509">
    <property type="entry name" value="Metal_resp_DNA-bind_regulator"/>
</dbReference>
<dbReference type="EMBL" id="CP001854">
    <property type="protein sequence ID" value="ADB49990.1"/>
    <property type="molecule type" value="Genomic_DNA"/>
</dbReference>
<dbReference type="AlphaFoldDB" id="D3F014"/>
<protein>
    <submittedName>
        <fullName evidence="2">Transcriptional regulator, PadR-like family</fullName>
    </submittedName>
</protein>
<dbReference type="SUPFAM" id="SSF46785">
    <property type="entry name" value="Winged helix' DNA-binding domain"/>
    <property type="match status" value="1"/>
</dbReference>
<feature type="domain" description="Transcription regulator PadR N-terminal" evidence="1">
    <location>
        <begin position="9"/>
        <end position="86"/>
    </location>
</feature>
<dbReference type="OrthoDB" id="1683430at2"/>
<proteinExistence type="predicted"/>
<dbReference type="RefSeq" id="WP_012933041.1">
    <property type="nucleotide sequence ID" value="NC_013739.1"/>
</dbReference>
<dbReference type="HOGENOM" id="CLU_1452137_0_0_11"/>
<reference evidence="2 3" key="1">
    <citation type="journal article" date="2010" name="Stand. Genomic Sci.">
        <title>Complete genome sequence of Conexibacter woesei type strain (ID131577).</title>
        <authorList>
            <person name="Pukall R."/>
            <person name="Lapidus A."/>
            <person name="Glavina Del Rio T."/>
            <person name="Copeland A."/>
            <person name="Tice H."/>
            <person name="Cheng J.-F."/>
            <person name="Lucas S."/>
            <person name="Chen F."/>
            <person name="Nolan M."/>
            <person name="Bruce D."/>
            <person name="Goodwin L."/>
            <person name="Pitluck S."/>
            <person name="Mavromatis K."/>
            <person name="Ivanova N."/>
            <person name="Ovchinnikova G."/>
            <person name="Pati A."/>
            <person name="Chen A."/>
            <person name="Palaniappan K."/>
            <person name="Land M."/>
            <person name="Hauser L."/>
            <person name="Chang Y.-J."/>
            <person name="Jeffries C.D."/>
            <person name="Chain P."/>
            <person name="Meincke L."/>
            <person name="Sims D."/>
            <person name="Brettin T."/>
            <person name="Detter J.C."/>
            <person name="Rohde M."/>
            <person name="Goeker M."/>
            <person name="Bristow J."/>
            <person name="Eisen J.A."/>
            <person name="Markowitz V."/>
            <person name="Kyrpides N.C."/>
            <person name="Klenk H.-P."/>
            <person name="Hugenholtz P."/>
        </authorList>
    </citation>
    <scope>NUCLEOTIDE SEQUENCE [LARGE SCALE GENOMIC DNA]</scope>
    <source>
        <strain evidence="3">DSM 14684 / CIP 108061 / JCM 11494 / NBRC 100937 / ID131577</strain>
    </source>
</reference>
<gene>
    <name evidence="2" type="ordered locus">Cwoe_1562</name>
</gene>
<name>D3F014_CONWI</name>
<dbReference type="InterPro" id="IPR005149">
    <property type="entry name" value="Tscrpt_reg_PadR_N"/>
</dbReference>
<dbReference type="InterPro" id="IPR036390">
    <property type="entry name" value="WH_DNA-bd_sf"/>
</dbReference>
<dbReference type="eggNOG" id="COG1695">
    <property type="taxonomic scope" value="Bacteria"/>
</dbReference>
<accession>D3F014</accession>
<evidence type="ECO:0000259" key="1">
    <source>
        <dbReference type="Pfam" id="PF03551"/>
    </source>
</evidence>
<dbReference type="Pfam" id="PF03551">
    <property type="entry name" value="PadR"/>
    <property type="match status" value="1"/>
</dbReference>
<dbReference type="KEGG" id="cwo:Cwoe_1562"/>
<dbReference type="InterPro" id="IPR036388">
    <property type="entry name" value="WH-like_DNA-bd_sf"/>
</dbReference>
<dbReference type="Gene3D" id="1.10.10.10">
    <property type="entry name" value="Winged helix-like DNA-binding domain superfamily/Winged helix DNA-binding domain"/>
    <property type="match status" value="1"/>
</dbReference>
<sequence length="186" mass="20812">MRSTVNLAVLGLVIERPSYGYELSQRFGRRFGDLFAVGRSHIYAALDSLQRDSLIEPLPRPQPVGRRPRQPRVHYRVTADGARTYREWVAEQLRENTQRSQMLARLAVVGAGQTETIDLLLAGYELAARNGGAATAGDGDGEANGDAAERLVLRLLEEERRVMREAQQKWMAFARRELAAFDDDGS</sequence>
<dbReference type="PANTHER" id="PTHR33169:SF14">
    <property type="entry name" value="TRANSCRIPTIONAL REGULATOR RV3488"/>
    <property type="match status" value="1"/>
</dbReference>
<reference evidence="3" key="2">
    <citation type="submission" date="2010-01" db="EMBL/GenBank/DDBJ databases">
        <title>The complete genome of Conexibacter woesei DSM 14684.</title>
        <authorList>
            <consortium name="US DOE Joint Genome Institute (JGI-PGF)"/>
            <person name="Lucas S."/>
            <person name="Copeland A."/>
            <person name="Lapidus A."/>
            <person name="Glavina del Rio T."/>
            <person name="Dalin E."/>
            <person name="Tice H."/>
            <person name="Bruce D."/>
            <person name="Goodwin L."/>
            <person name="Pitluck S."/>
            <person name="Kyrpides N."/>
            <person name="Mavromatis K."/>
            <person name="Ivanova N."/>
            <person name="Mikhailova N."/>
            <person name="Chertkov O."/>
            <person name="Brettin T."/>
            <person name="Detter J.C."/>
            <person name="Han C."/>
            <person name="Larimer F."/>
            <person name="Land M."/>
            <person name="Hauser L."/>
            <person name="Markowitz V."/>
            <person name="Cheng J.-F."/>
            <person name="Hugenholtz P."/>
            <person name="Woyke T."/>
            <person name="Wu D."/>
            <person name="Pukall R."/>
            <person name="Steenblock K."/>
            <person name="Schneider S."/>
            <person name="Klenk H.-P."/>
            <person name="Eisen J.A."/>
        </authorList>
    </citation>
    <scope>NUCLEOTIDE SEQUENCE [LARGE SCALE GENOMIC DNA]</scope>
    <source>
        <strain evidence="3">DSM 14684 / CIP 108061 / JCM 11494 / NBRC 100937 / ID131577</strain>
    </source>
</reference>
<keyword evidence="3" id="KW-1185">Reference proteome</keyword>
<evidence type="ECO:0000313" key="3">
    <source>
        <dbReference type="Proteomes" id="UP000008229"/>
    </source>
</evidence>
<organism evidence="2 3">
    <name type="scientific">Conexibacter woesei (strain DSM 14684 / CCUG 47730 / CIP 108061 / JCM 11494 / NBRC 100937 / ID131577)</name>
    <dbReference type="NCBI Taxonomy" id="469383"/>
    <lineage>
        <taxon>Bacteria</taxon>
        <taxon>Bacillati</taxon>
        <taxon>Actinomycetota</taxon>
        <taxon>Thermoleophilia</taxon>
        <taxon>Solirubrobacterales</taxon>
        <taxon>Conexibacteraceae</taxon>
        <taxon>Conexibacter</taxon>
    </lineage>
</organism>
<dbReference type="Proteomes" id="UP000008229">
    <property type="component" value="Chromosome"/>
</dbReference>
<evidence type="ECO:0000313" key="2">
    <source>
        <dbReference type="EMBL" id="ADB49990.1"/>
    </source>
</evidence>